<evidence type="ECO:0000256" key="9">
    <source>
        <dbReference type="ARBA" id="ARBA00022806"/>
    </source>
</evidence>
<comment type="caution">
    <text evidence="18">The sequence shown here is derived from an EMBL/GenBank/DDBJ whole genome shotgun (WGS) entry which is preliminary data.</text>
</comment>
<dbReference type="GO" id="GO:0004527">
    <property type="term" value="F:exonuclease activity"/>
    <property type="evidence" value="ECO:0007669"/>
    <property type="project" value="UniProtKB-KW"/>
</dbReference>
<dbReference type="Pfam" id="PF01930">
    <property type="entry name" value="Cas_Cas4"/>
    <property type="match status" value="1"/>
</dbReference>
<evidence type="ECO:0000256" key="1">
    <source>
        <dbReference type="ARBA" id="ARBA00001966"/>
    </source>
</evidence>
<evidence type="ECO:0000256" key="13">
    <source>
        <dbReference type="ARBA" id="ARBA00023014"/>
    </source>
</evidence>
<evidence type="ECO:0000256" key="5">
    <source>
        <dbReference type="ARBA" id="ARBA00022722"/>
    </source>
</evidence>
<dbReference type="PATRIC" id="fig|1423792.3.peg.2063"/>
<dbReference type="InterPro" id="IPR051827">
    <property type="entry name" value="Cas4_exonuclease"/>
</dbReference>
<evidence type="ECO:0000256" key="6">
    <source>
        <dbReference type="ARBA" id="ARBA00022723"/>
    </source>
</evidence>
<evidence type="ECO:0000256" key="10">
    <source>
        <dbReference type="ARBA" id="ARBA00022839"/>
    </source>
</evidence>
<comment type="cofactor">
    <cofactor evidence="16">
        <name>iron-sulfur cluster</name>
        <dbReference type="ChEBI" id="CHEBI:30408"/>
    </cofactor>
</comment>
<dbReference type="Proteomes" id="UP000051330">
    <property type="component" value="Unassembled WGS sequence"/>
</dbReference>
<dbReference type="InterPro" id="IPR013343">
    <property type="entry name" value="CRISPR-assoc_prot_Cas4"/>
</dbReference>
<evidence type="ECO:0000256" key="3">
    <source>
        <dbReference type="ARBA" id="ARBA00012768"/>
    </source>
</evidence>
<evidence type="ECO:0000256" key="12">
    <source>
        <dbReference type="ARBA" id="ARBA00023004"/>
    </source>
</evidence>
<dbReference type="PANTHER" id="PTHR36531">
    <property type="entry name" value="CRISPR-ASSOCIATED EXONUCLEASE CAS4"/>
    <property type="match status" value="1"/>
</dbReference>
<evidence type="ECO:0000259" key="17">
    <source>
        <dbReference type="Pfam" id="PF01930"/>
    </source>
</evidence>
<accession>A0A0R1MTT1</accession>
<evidence type="ECO:0000256" key="16">
    <source>
        <dbReference type="RuleBase" id="RU365022"/>
    </source>
</evidence>
<keyword evidence="11" id="KW-0067">ATP-binding</keyword>
<evidence type="ECO:0000256" key="14">
    <source>
        <dbReference type="ARBA" id="ARBA00023118"/>
    </source>
</evidence>
<name>A0A0R1MTT1_9LACO</name>
<gene>
    <name evidence="18" type="ORF">FD09_GL002032</name>
</gene>
<keyword evidence="7" id="KW-0547">Nucleotide-binding</keyword>
<dbReference type="PANTHER" id="PTHR36531:SF6">
    <property type="entry name" value="DNA REPLICATION ATP-DEPENDENT HELICASE_NUCLEASE DNA2"/>
    <property type="match status" value="1"/>
</dbReference>
<protein>
    <recommendedName>
        <fullName evidence="4 16">CRISPR-associated exonuclease Cas4</fullName>
        <ecNumber evidence="3 16">3.1.12.1</ecNumber>
    </recommendedName>
</protein>
<dbReference type="Gene3D" id="3.90.320.10">
    <property type="match status" value="1"/>
</dbReference>
<evidence type="ECO:0000313" key="19">
    <source>
        <dbReference type="Proteomes" id="UP000051330"/>
    </source>
</evidence>
<evidence type="ECO:0000256" key="4">
    <source>
        <dbReference type="ARBA" id="ARBA00020049"/>
    </source>
</evidence>
<evidence type="ECO:0000256" key="2">
    <source>
        <dbReference type="ARBA" id="ARBA00009189"/>
    </source>
</evidence>
<dbReference type="GO" id="GO:0005524">
    <property type="term" value="F:ATP binding"/>
    <property type="evidence" value="ECO:0007669"/>
    <property type="project" value="UniProtKB-KW"/>
</dbReference>
<keyword evidence="9" id="KW-0347">Helicase</keyword>
<keyword evidence="19" id="KW-1185">Reference proteome</keyword>
<evidence type="ECO:0000256" key="8">
    <source>
        <dbReference type="ARBA" id="ARBA00022801"/>
    </source>
</evidence>
<comment type="cofactor">
    <cofactor evidence="1">
        <name>[4Fe-4S] cluster</name>
        <dbReference type="ChEBI" id="CHEBI:49883"/>
    </cofactor>
</comment>
<dbReference type="EMBL" id="AZEC01000031">
    <property type="protein sequence ID" value="KRL07755.1"/>
    <property type="molecule type" value="Genomic_DNA"/>
</dbReference>
<keyword evidence="6 16" id="KW-0479">Metal-binding</keyword>
<dbReference type="STRING" id="1423792.FD09_GL002032"/>
<comment type="function">
    <text evidence="16">CRISPR (clustered regularly interspaced short palindromic repeat) is an adaptive immune system that provides protection against mobile genetic elements (viruses, transposable elements and conjugative plasmids). CRISPR clusters contain sequences complementary to antecedent mobile elements and target invading nucleic acids. CRISPR clusters are transcribed and processed into CRISPR RNA (crRNA).</text>
</comment>
<keyword evidence="5 16" id="KW-0540">Nuclease</keyword>
<keyword evidence="13 16" id="KW-0411">Iron-sulfur</keyword>
<comment type="cofactor">
    <cofactor evidence="16">
        <name>Mg(2+)</name>
        <dbReference type="ChEBI" id="CHEBI:18420"/>
    </cofactor>
    <cofactor evidence="16">
        <name>Mn(2+)</name>
        <dbReference type="ChEBI" id="CHEBI:29035"/>
    </cofactor>
    <text evidence="16">Mg(2+) or Mn(2+) required for ssDNA cleavage activity.</text>
</comment>
<dbReference type="AlphaFoldDB" id="A0A0R1MTT1"/>
<keyword evidence="15 16" id="KW-0464">Manganese</keyword>
<evidence type="ECO:0000256" key="7">
    <source>
        <dbReference type="ARBA" id="ARBA00022741"/>
    </source>
</evidence>
<proteinExistence type="inferred from homology"/>
<dbReference type="EC" id="3.1.12.1" evidence="3 16"/>
<keyword evidence="14 16" id="KW-0051">Antiviral defense</keyword>
<keyword evidence="12 16" id="KW-0408">Iron</keyword>
<evidence type="ECO:0000313" key="18">
    <source>
        <dbReference type="EMBL" id="KRL07755.1"/>
    </source>
</evidence>
<dbReference type="GO" id="GO:0051536">
    <property type="term" value="F:iron-sulfur cluster binding"/>
    <property type="evidence" value="ECO:0007669"/>
    <property type="project" value="UniProtKB-KW"/>
</dbReference>
<reference evidence="18 19" key="1">
    <citation type="journal article" date="2015" name="Genome Announc.">
        <title>Expanding the biotechnology potential of lactobacilli through comparative genomics of 213 strains and associated genera.</title>
        <authorList>
            <person name="Sun Z."/>
            <person name="Harris H.M."/>
            <person name="McCann A."/>
            <person name="Guo C."/>
            <person name="Argimon S."/>
            <person name="Zhang W."/>
            <person name="Yang X."/>
            <person name="Jeffery I.B."/>
            <person name="Cooney J.C."/>
            <person name="Kagawa T.F."/>
            <person name="Liu W."/>
            <person name="Song Y."/>
            <person name="Salvetti E."/>
            <person name="Wrobel A."/>
            <person name="Rasinkangas P."/>
            <person name="Parkhill J."/>
            <person name="Rea M.C."/>
            <person name="O'Sullivan O."/>
            <person name="Ritari J."/>
            <person name="Douillard F.P."/>
            <person name="Paul Ross R."/>
            <person name="Yang R."/>
            <person name="Briner A.E."/>
            <person name="Felis G.E."/>
            <person name="de Vos W.M."/>
            <person name="Barrangou R."/>
            <person name="Klaenhammer T.R."/>
            <person name="Caufield P.W."/>
            <person name="Cui Y."/>
            <person name="Zhang H."/>
            <person name="O'Toole P.W."/>
        </authorList>
    </citation>
    <scope>NUCLEOTIDE SEQUENCE [LARGE SCALE GENOMIC DNA]</scope>
    <source>
        <strain evidence="18 19">DSM 12744</strain>
    </source>
</reference>
<organism evidence="18 19">
    <name type="scientific">Schleiferilactobacillus perolens DSM 12744</name>
    <dbReference type="NCBI Taxonomy" id="1423792"/>
    <lineage>
        <taxon>Bacteria</taxon>
        <taxon>Bacillati</taxon>
        <taxon>Bacillota</taxon>
        <taxon>Bacilli</taxon>
        <taxon>Lactobacillales</taxon>
        <taxon>Lactobacillaceae</taxon>
        <taxon>Schleiferilactobacillus</taxon>
    </lineage>
</organism>
<dbReference type="InterPro" id="IPR011604">
    <property type="entry name" value="PDDEXK-like_dom_sf"/>
</dbReference>
<dbReference type="InterPro" id="IPR022765">
    <property type="entry name" value="Dna2/Cas4_DUF83"/>
</dbReference>
<dbReference type="NCBIfam" id="TIGR00372">
    <property type="entry name" value="cas4"/>
    <property type="match status" value="1"/>
</dbReference>
<sequence>MCMYDEDDWLMISGIQHFVFCRRQWALIHIEDQWVENILTYEGQEKHKRADDPKFREKRKDVIVERALRVHSPTLGVTGVCDVVEFYKSSTGVGLSKYPGLYVPLVVEYKRGREKKNLSDVLQLALETMCLEEMLGTTITTGDLYYFATNKRISIPIDEELRNTAKKTVQEMHNYWEKKYTPIVKTGKWCNRCSLKDICLPVLEHRQNVRIYMEERLGKE</sequence>
<evidence type="ECO:0000256" key="15">
    <source>
        <dbReference type="ARBA" id="ARBA00023211"/>
    </source>
</evidence>
<dbReference type="GO" id="GO:0051607">
    <property type="term" value="P:defense response to virus"/>
    <property type="evidence" value="ECO:0007669"/>
    <property type="project" value="UniProtKB-KW"/>
</dbReference>
<comment type="similarity">
    <text evidence="2 16">Belongs to the CRISPR-associated exonuclease Cas4 family.</text>
</comment>
<feature type="domain" description="DUF83" evidence="17">
    <location>
        <begin position="13"/>
        <end position="200"/>
    </location>
</feature>
<keyword evidence="10 16" id="KW-0269">Exonuclease</keyword>
<evidence type="ECO:0000256" key="11">
    <source>
        <dbReference type="ARBA" id="ARBA00022840"/>
    </source>
</evidence>
<dbReference type="GO" id="GO:0046872">
    <property type="term" value="F:metal ion binding"/>
    <property type="evidence" value="ECO:0007669"/>
    <property type="project" value="UniProtKB-KW"/>
</dbReference>
<keyword evidence="8 16" id="KW-0378">Hydrolase</keyword>
<dbReference type="GO" id="GO:0004386">
    <property type="term" value="F:helicase activity"/>
    <property type="evidence" value="ECO:0007669"/>
    <property type="project" value="UniProtKB-KW"/>
</dbReference>